<dbReference type="InterPro" id="IPR011051">
    <property type="entry name" value="RmlC_Cupin_sf"/>
</dbReference>
<dbReference type="EMBL" id="RFFH01000002">
    <property type="protein sequence ID" value="RMI33974.1"/>
    <property type="molecule type" value="Genomic_DNA"/>
</dbReference>
<dbReference type="AlphaFoldDB" id="A0A3M2L976"/>
<evidence type="ECO:0000313" key="3">
    <source>
        <dbReference type="Proteomes" id="UP000279275"/>
    </source>
</evidence>
<dbReference type="OrthoDB" id="129561at2"/>
<dbReference type="InterPro" id="IPR013096">
    <property type="entry name" value="Cupin_2"/>
</dbReference>
<dbReference type="SUPFAM" id="SSF51182">
    <property type="entry name" value="RmlC-like cupins"/>
    <property type="match status" value="1"/>
</dbReference>
<keyword evidence="3" id="KW-1185">Reference proteome</keyword>
<reference evidence="2 3" key="1">
    <citation type="submission" date="2018-10" db="EMBL/GenBank/DDBJ databases">
        <title>Isolation from cow dung.</title>
        <authorList>
            <person name="Ling L."/>
        </authorList>
    </citation>
    <scope>NUCLEOTIDE SEQUENCE [LARGE SCALE GENOMIC DNA]</scope>
    <source>
        <strain evidence="2 3">NEAU-LL90</strain>
    </source>
</reference>
<dbReference type="Proteomes" id="UP000279275">
    <property type="component" value="Unassembled WGS sequence"/>
</dbReference>
<feature type="domain" description="Cupin type-2" evidence="1">
    <location>
        <begin position="38"/>
        <end position="107"/>
    </location>
</feature>
<accession>A0A3M2L976</accession>
<gene>
    <name evidence="2" type="ORF">EBN03_05815</name>
</gene>
<dbReference type="RefSeq" id="WP_122186900.1">
    <property type="nucleotide sequence ID" value="NZ_RFFH01000002.1"/>
</dbReference>
<protein>
    <submittedName>
        <fullName evidence="2">Cupin domain-containing protein</fullName>
    </submittedName>
</protein>
<dbReference type="Pfam" id="PF07883">
    <property type="entry name" value="Cupin_2"/>
    <property type="match status" value="1"/>
</dbReference>
<evidence type="ECO:0000259" key="1">
    <source>
        <dbReference type="Pfam" id="PF07883"/>
    </source>
</evidence>
<sequence length="126" mass="13871">MSLLPEFRSNPAPAVGTRSRLLLRLRLGRREVLLRQTIIEPGGDSGWHYHDGTLIVLVTGAPLDHPGYDCRPVRYRPGRVFREPSGPGHRHLARNSGDRPLRLTVLYLNPVGSPLSRGVPSPPCAG</sequence>
<proteinExistence type="predicted"/>
<evidence type="ECO:0000313" key="2">
    <source>
        <dbReference type="EMBL" id="RMI33974.1"/>
    </source>
</evidence>
<name>A0A3M2L976_9NOCA</name>
<dbReference type="Gene3D" id="2.60.120.10">
    <property type="entry name" value="Jelly Rolls"/>
    <property type="match status" value="1"/>
</dbReference>
<organism evidence="2 3">
    <name type="scientific">Nocardia stercoris</name>
    <dbReference type="NCBI Taxonomy" id="2483361"/>
    <lineage>
        <taxon>Bacteria</taxon>
        <taxon>Bacillati</taxon>
        <taxon>Actinomycetota</taxon>
        <taxon>Actinomycetes</taxon>
        <taxon>Mycobacteriales</taxon>
        <taxon>Nocardiaceae</taxon>
        <taxon>Nocardia</taxon>
    </lineage>
</organism>
<dbReference type="InterPro" id="IPR014710">
    <property type="entry name" value="RmlC-like_jellyroll"/>
</dbReference>
<comment type="caution">
    <text evidence="2">The sequence shown here is derived from an EMBL/GenBank/DDBJ whole genome shotgun (WGS) entry which is preliminary data.</text>
</comment>